<dbReference type="RefSeq" id="WP_242977548.1">
    <property type="nucleotide sequence ID" value="NZ_JALCPJ010000017.1"/>
</dbReference>
<gene>
    <name evidence="6" type="ORF">CLLU_20160</name>
</gene>
<dbReference type="PANTHER" id="PTHR43687:SF4">
    <property type="entry name" value="BLR5484 PROTEIN"/>
    <property type="match status" value="1"/>
</dbReference>
<evidence type="ECO:0000256" key="2">
    <source>
        <dbReference type="ARBA" id="ARBA00022723"/>
    </source>
</evidence>
<evidence type="ECO:0000256" key="4">
    <source>
        <dbReference type="ARBA" id="ARBA00023014"/>
    </source>
</evidence>
<keyword evidence="3" id="KW-0408">Iron</keyword>
<reference evidence="6 7" key="1">
    <citation type="submission" date="2018-03" db="EMBL/GenBank/DDBJ databases">
        <title>Genome sequence of Clostridium luticellarii DSM 29923.</title>
        <authorList>
            <person name="Poehlein A."/>
            <person name="Daniel R."/>
        </authorList>
    </citation>
    <scope>NUCLEOTIDE SEQUENCE [LARGE SCALE GENOMIC DNA]</scope>
    <source>
        <strain evidence="6 7">DSM 29923</strain>
    </source>
</reference>
<keyword evidence="7" id="KW-1185">Reference proteome</keyword>
<dbReference type="InterPro" id="IPR017900">
    <property type="entry name" value="4Fe4S_Fe_S_CS"/>
</dbReference>
<dbReference type="PROSITE" id="PS51379">
    <property type="entry name" value="4FE4S_FER_2"/>
    <property type="match status" value="2"/>
</dbReference>
<sequence length="67" mass="7461">MISIKNNVHVELEKEWCKGCGICIEFCPKNVLALKNGKISIVDEDKCIKCGLCELRCPDYAVFLGGK</sequence>
<dbReference type="GO" id="GO:0046872">
    <property type="term" value="F:metal ion binding"/>
    <property type="evidence" value="ECO:0007669"/>
    <property type="project" value="UniProtKB-KW"/>
</dbReference>
<dbReference type="InterPro" id="IPR050572">
    <property type="entry name" value="Fe-S_Ferredoxin"/>
</dbReference>
<dbReference type="PANTHER" id="PTHR43687">
    <property type="entry name" value="ADENYLYLSULFATE REDUCTASE, BETA SUBUNIT"/>
    <property type="match status" value="1"/>
</dbReference>
<dbReference type="PROSITE" id="PS00198">
    <property type="entry name" value="4FE4S_FER_1"/>
    <property type="match status" value="1"/>
</dbReference>
<dbReference type="AlphaFoldDB" id="A0A2T0BMD0"/>
<dbReference type="Pfam" id="PF13187">
    <property type="entry name" value="Fer4_9"/>
    <property type="match status" value="1"/>
</dbReference>
<organism evidence="6 7">
    <name type="scientific">Clostridium luticellarii</name>
    <dbReference type="NCBI Taxonomy" id="1691940"/>
    <lineage>
        <taxon>Bacteria</taxon>
        <taxon>Bacillati</taxon>
        <taxon>Bacillota</taxon>
        <taxon>Clostridia</taxon>
        <taxon>Eubacteriales</taxon>
        <taxon>Clostridiaceae</taxon>
        <taxon>Clostridium</taxon>
    </lineage>
</organism>
<feature type="domain" description="4Fe-4S ferredoxin-type" evidence="5">
    <location>
        <begin position="8"/>
        <end position="36"/>
    </location>
</feature>
<evidence type="ECO:0000313" key="6">
    <source>
        <dbReference type="EMBL" id="PRR85028.1"/>
    </source>
</evidence>
<dbReference type="GO" id="GO:0051539">
    <property type="term" value="F:4 iron, 4 sulfur cluster binding"/>
    <property type="evidence" value="ECO:0007669"/>
    <property type="project" value="UniProtKB-KW"/>
</dbReference>
<evidence type="ECO:0000313" key="7">
    <source>
        <dbReference type="Proteomes" id="UP000237798"/>
    </source>
</evidence>
<feature type="domain" description="4Fe-4S ferredoxin-type" evidence="5">
    <location>
        <begin position="37"/>
        <end position="67"/>
    </location>
</feature>
<dbReference type="Gene3D" id="3.30.70.20">
    <property type="match status" value="1"/>
</dbReference>
<keyword evidence="4" id="KW-0411">Iron-sulfur</keyword>
<evidence type="ECO:0000259" key="5">
    <source>
        <dbReference type="PROSITE" id="PS51379"/>
    </source>
</evidence>
<protein>
    <submittedName>
        <fullName evidence="6">Ferredoxin-2</fullName>
    </submittedName>
</protein>
<evidence type="ECO:0000256" key="1">
    <source>
        <dbReference type="ARBA" id="ARBA00022485"/>
    </source>
</evidence>
<keyword evidence="2" id="KW-0479">Metal-binding</keyword>
<accession>A0A2T0BMD0</accession>
<evidence type="ECO:0000256" key="3">
    <source>
        <dbReference type="ARBA" id="ARBA00023004"/>
    </source>
</evidence>
<proteinExistence type="predicted"/>
<dbReference type="InterPro" id="IPR017896">
    <property type="entry name" value="4Fe4S_Fe-S-bd"/>
</dbReference>
<dbReference type="EMBL" id="PVXP01000026">
    <property type="protein sequence ID" value="PRR85028.1"/>
    <property type="molecule type" value="Genomic_DNA"/>
</dbReference>
<dbReference type="SUPFAM" id="SSF54862">
    <property type="entry name" value="4Fe-4S ferredoxins"/>
    <property type="match status" value="1"/>
</dbReference>
<dbReference type="Proteomes" id="UP000237798">
    <property type="component" value="Unassembled WGS sequence"/>
</dbReference>
<keyword evidence="1" id="KW-0004">4Fe-4S</keyword>
<name>A0A2T0BMD0_9CLOT</name>
<comment type="caution">
    <text evidence="6">The sequence shown here is derived from an EMBL/GenBank/DDBJ whole genome shotgun (WGS) entry which is preliminary data.</text>
</comment>